<proteinExistence type="predicted"/>
<reference evidence="1" key="1">
    <citation type="submission" date="2021-06" db="EMBL/GenBank/DDBJ databases">
        <authorList>
            <person name="Kallberg Y."/>
            <person name="Tangrot J."/>
            <person name="Rosling A."/>
        </authorList>
    </citation>
    <scope>NUCLEOTIDE SEQUENCE</scope>
    <source>
        <strain evidence="1">MA461A</strain>
    </source>
</reference>
<dbReference type="EMBL" id="CAJVQC010115233">
    <property type="protein sequence ID" value="CAG8836607.1"/>
    <property type="molecule type" value="Genomic_DNA"/>
</dbReference>
<sequence>RATIYRILCIFEKWECVKNLYKSQPGCKKSFTRQDIDQLKRIIKEK</sequence>
<dbReference type="Proteomes" id="UP000789920">
    <property type="component" value="Unassembled WGS sequence"/>
</dbReference>
<organism evidence="1 2">
    <name type="scientific">Racocetra persica</name>
    <dbReference type="NCBI Taxonomy" id="160502"/>
    <lineage>
        <taxon>Eukaryota</taxon>
        <taxon>Fungi</taxon>
        <taxon>Fungi incertae sedis</taxon>
        <taxon>Mucoromycota</taxon>
        <taxon>Glomeromycotina</taxon>
        <taxon>Glomeromycetes</taxon>
        <taxon>Diversisporales</taxon>
        <taxon>Gigasporaceae</taxon>
        <taxon>Racocetra</taxon>
    </lineage>
</organism>
<comment type="caution">
    <text evidence="1">The sequence shown here is derived from an EMBL/GenBank/DDBJ whole genome shotgun (WGS) entry which is preliminary data.</text>
</comment>
<evidence type="ECO:0000313" key="2">
    <source>
        <dbReference type="Proteomes" id="UP000789920"/>
    </source>
</evidence>
<name>A0ACA9SF62_9GLOM</name>
<evidence type="ECO:0000313" key="1">
    <source>
        <dbReference type="EMBL" id="CAG8836607.1"/>
    </source>
</evidence>
<protein>
    <submittedName>
        <fullName evidence="1">28699_t:CDS:1</fullName>
    </submittedName>
</protein>
<feature type="non-terminal residue" evidence="1">
    <location>
        <position position="46"/>
    </location>
</feature>
<accession>A0ACA9SF62</accession>
<keyword evidence="2" id="KW-1185">Reference proteome</keyword>
<feature type="non-terminal residue" evidence="1">
    <location>
        <position position="1"/>
    </location>
</feature>
<gene>
    <name evidence="1" type="ORF">RPERSI_LOCUS29994</name>
</gene>